<name>A0ABP9GS15_9ACTN</name>
<evidence type="ECO:0000313" key="3">
    <source>
        <dbReference type="Proteomes" id="UP001500466"/>
    </source>
</evidence>
<dbReference type="EMBL" id="BAABHS010000003">
    <property type="protein sequence ID" value="GAA4951859.1"/>
    <property type="molecule type" value="Genomic_DNA"/>
</dbReference>
<sequence>MSIARRLRGAVAPGILVGGVGAVALTYLLARAWSACSVGVNDAANSLALLLELPCLWVANTAMFVIIHAALAGETRGRQLLALAAGTAAVLVFGVELFAWQGTPEAYPDPICLGNIPPWWPSWIPT</sequence>
<feature type="transmembrane region" description="Helical" evidence="1">
    <location>
        <begin position="49"/>
        <end position="73"/>
    </location>
</feature>
<proteinExistence type="predicted"/>
<dbReference type="Proteomes" id="UP001500466">
    <property type="component" value="Unassembled WGS sequence"/>
</dbReference>
<protein>
    <submittedName>
        <fullName evidence="2">Uncharacterized protein</fullName>
    </submittedName>
</protein>
<dbReference type="RefSeq" id="WP_345674124.1">
    <property type="nucleotide sequence ID" value="NZ_BAABHS010000003.1"/>
</dbReference>
<gene>
    <name evidence="2" type="ORF">GCM10023205_11080</name>
</gene>
<feature type="transmembrane region" description="Helical" evidence="1">
    <location>
        <begin position="80"/>
        <end position="100"/>
    </location>
</feature>
<keyword evidence="1" id="KW-0472">Membrane</keyword>
<organism evidence="2 3">
    <name type="scientific">Yinghuangia aomiensis</name>
    <dbReference type="NCBI Taxonomy" id="676205"/>
    <lineage>
        <taxon>Bacteria</taxon>
        <taxon>Bacillati</taxon>
        <taxon>Actinomycetota</taxon>
        <taxon>Actinomycetes</taxon>
        <taxon>Kitasatosporales</taxon>
        <taxon>Streptomycetaceae</taxon>
        <taxon>Yinghuangia</taxon>
    </lineage>
</organism>
<comment type="caution">
    <text evidence="2">The sequence shown here is derived from an EMBL/GenBank/DDBJ whole genome shotgun (WGS) entry which is preliminary data.</text>
</comment>
<feature type="transmembrane region" description="Helical" evidence="1">
    <location>
        <begin position="7"/>
        <end position="29"/>
    </location>
</feature>
<evidence type="ECO:0000256" key="1">
    <source>
        <dbReference type="SAM" id="Phobius"/>
    </source>
</evidence>
<keyword evidence="1" id="KW-1133">Transmembrane helix</keyword>
<evidence type="ECO:0000313" key="2">
    <source>
        <dbReference type="EMBL" id="GAA4951859.1"/>
    </source>
</evidence>
<keyword evidence="1" id="KW-0812">Transmembrane</keyword>
<reference evidence="3" key="1">
    <citation type="journal article" date="2019" name="Int. J. Syst. Evol. Microbiol.">
        <title>The Global Catalogue of Microorganisms (GCM) 10K type strain sequencing project: providing services to taxonomists for standard genome sequencing and annotation.</title>
        <authorList>
            <consortium name="The Broad Institute Genomics Platform"/>
            <consortium name="The Broad Institute Genome Sequencing Center for Infectious Disease"/>
            <person name="Wu L."/>
            <person name="Ma J."/>
        </authorList>
    </citation>
    <scope>NUCLEOTIDE SEQUENCE [LARGE SCALE GENOMIC DNA]</scope>
    <source>
        <strain evidence="3">JCM 17986</strain>
    </source>
</reference>
<keyword evidence="3" id="KW-1185">Reference proteome</keyword>
<accession>A0ABP9GS15</accession>